<keyword evidence="2" id="KW-0472">Membrane</keyword>
<dbReference type="Proteomes" id="UP001589610">
    <property type="component" value="Unassembled WGS sequence"/>
</dbReference>
<keyword evidence="2" id="KW-0812">Transmembrane</keyword>
<proteinExistence type="predicted"/>
<sequence length="155" mass="16444">MSSPPAPTGRAHVPGSADPADVPARTDPARVPAWIVWSLRVTATLHLVTVLGQAVIAGMFVTGEVDMLAHHNLGATITTVLVGLQLIAAITLWRPGRGPLWPLGASALQLTLVNIQFVLGQERQIAMHIPLAMVIFGLAVSMTAWTWRGPRRAAA</sequence>
<evidence type="ECO:0000256" key="1">
    <source>
        <dbReference type="SAM" id="MobiDB-lite"/>
    </source>
</evidence>
<feature type="region of interest" description="Disordered" evidence="1">
    <location>
        <begin position="1"/>
        <end position="23"/>
    </location>
</feature>
<keyword evidence="4" id="KW-1185">Reference proteome</keyword>
<evidence type="ECO:0000256" key="2">
    <source>
        <dbReference type="SAM" id="Phobius"/>
    </source>
</evidence>
<protein>
    <recommendedName>
        <fullName evidence="5">Integral membrane protein</fullName>
    </recommendedName>
</protein>
<name>A0ABV5TT32_9ACTN</name>
<comment type="caution">
    <text evidence="3">The sequence shown here is derived from an EMBL/GenBank/DDBJ whole genome shotgun (WGS) entry which is preliminary data.</text>
</comment>
<dbReference type="RefSeq" id="WP_386161741.1">
    <property type="nucleotide sequence ID" value="NZ_JBHMBS010000026.1"/>
</dbReference>
<keyword evidence="2" id="KW-1133">Transmembrane helix</keyword>
<feature type="transmembrane region" description="Helical" evidence="2">
    <location>
        <begin position="73"/>
        <end position="93"/>
    </location>
</feature>
<evidence type="ECO:0000313" key="4">
    <source>
        <dbReference type="Proteomes" id="UP001589610"/>
    </source>
</evidence>
<reference evidence="3 4" key="1">
    <citation type="submission" date="2024-09" db="EMBL/GenBank/DDBJ databases">
        <authorList>
            <person name="Sun Q."/>
            <person name="Mori K."/>
        </authorList>
    </citation>
    <scope>NUCLEOTIDE SEQUENCE [LARGE SCALE GENOMIC DNA]</scope>
    <source>
        <strain evidence="3 4">JCM 3028</strain>
    </source>
</reference>
<evidence type="ECO:0008006" key="5">
    <source>
        <dbReference type="Google" id="ProtNLM"/>
    </source>
</evidence>
<evidence type="ECO:0000313" key="3">
    <source>
        <dbReference type="EMBL" id="MFB9680733.1"/>
    </source>
</evidence>
<dbReference type="EMBL" id="JBHMBS010000026">
    <property type="protein sequence ID" value="MFB9680733.1"/>
    <property type="molecule type" value="Genomic_DNA"/>
</dbReference>
<organism evidence="3 4">
    <name type="scientific">Streptosporangium vulgare</name>
    <dbReference type="NCBI Taxonomy" id="46190"/>
    <lineage>
        <taxon>Bacteria</taxon>
        <taxon>Bacillati</taxon>
        <taxon>Actinomycetota</taxon>
        <taxon>Actinomycetes</taxon>
        <taxon>Streptosporangiales</taxon>
        <taxon>Streptosporangiaceae</taxon>
        <taxon>Streptosporangium</taxon>
    </lineage>
</organism>
<gene>
    <name evidence="3" type="ORF">ACFFRH_35115</name>
</gene>
<accession>A0ABV5TT32</accession>
<feature type="transmembrane region" description="Helical" evidence="2">
    <location>
        <begin position="125"/>
        <end position="147"/>
    </location>
</feature>
<feature type="transmembrane region" description="Helical" evidence="2">
    <location>
        <begin position="34"/>
        <end position="61"/>
    </location>
</feature>
<feature type="transmembrane region" description="Helical" evidence="2">
    <location>
        <begin position="100"/>
        <end position="119"/>
    </location>
</feature>